<dbReference type="Proteomes" id="UP001172911">
    <property type="component" value="Unassembled WGS sequence"/>
</dbReference>
<dbReference type="GO" id="GO:0006355">
    <property type="term" value="P:regulation of DNA-templated transcription"/>
    <property type="evidence" value="ECO:0007669"/>
    <property type="project" value="InterPro"/>
</dbReference>
<accession>A0AAW7ZAX3</accession>
<gene>
    <name evidence="2" type="ORF">P6N53_05360</name>
</gene>
<dbReference type="AlphaFoldDB" id="A0AAW7ZAX3"/>
<name>A0AAW7ZAX3_9FIRM</name>
<dbReference type="EMBL" id="JARPTC010000006">
    <property type="protein sequence ID" value="MDO7786650.1"/>
    <property type="molecule type" value="Genomic_DNA"/>
</dbReference>
<sequence>MNNISELFWQASLQDIKKGFLQQADEFICLICGRSFLDGVIYPSDGQLYEAKKIIHIHVQQEHKSTFHFLLNLDKKLTGLTDHQKTILELFFDGNGDNEVAKAIGSNSTSTIRNHRFSLREKQKQAKIFLAIMELLGERVPKKSSFIEIPRNTKMVDDRFAITEEDSKKILGAYFKQGLHGPLELYPLKEKKRVVILRHLIKSFDVDKTYAEKEVNEILKKYYSDYVLLRRNLIDYGFMERTQDGSLYWVKL</sequence>
<dbReference type="Pfam" id="PF09860">
    <property type="entry name" value="DUF2087"/>
    <property type="match status" value="1"/>
</dbReference>
<dbReference type="SUPFAM" id="SSF46894">
    <property type="entry name" value="C-terminal effector domain of the bipartite response regulators"/>
    <property type="match status" value="1"/>
</dbReference>
<feature type="domain" description="DUF2087" evidence="1">
    <location>
        <begin position="183"/>
        <end position="250"/>
    </location>
</feature>
<dbReference type="RefSeq" id="WP_304541718.1">
    <property type="nucleotide sequence ID" value="NZ_JARPTC010000006.1"/>
</dbReference>
<dbReference type="GO" id="GO:0003677">
    <property type="term" value="F:DNA binding"/>
    <property type="evidence" value="ECO:0007669"/>
    <property type="project" value="InterPro"/>
</dbReference>
<reference evidence="2" key="1">
    <citation type="journal article" date="2023" name="J. Hazard. Mater.">
        <title>Anaerobic biodegradation of pyrene and benzo[a]pyrene by a new sulfate-reducing Desulforamulus aquiferis strain DSA.</title>
        <authorList>
            <person name="Zhang Z."/>
            <person name="Sun J."/>
            <person name="Gong X."/>
            <person name="Wang C."/>
            <person name="Wang H."/>
        </authorList>
    </citation>
    <scope>NUCLEOTIDE SEQUENCE</scope>
    <source>
        <strain evidence="2">DSA</strain>
    </source>
</reference>
<comment type="caution">
    <text evidence="2">The sequence shown here is derived from an EMBL/GenBank/DDBJ whole genome shotgun (WGS) entry which is preliminary data.</text>
</comment>
<protein>
    <submittedName>
        <fullName evidence="2">DUF2087 domain-containing protein</fullName>
    </submittedName>
</protein>
<dbReference type="InterPro" id="IPR018656">
    <property type="entry name" value="DUF2087"/>
</dbReference>
<proteinExistence type="predicted"/>
<evidence type="ECO:0000313" key="2">
    <source>
        <dbReference type="EMBL" id="MDO7786650.1"/>
    </source>
</evidence>
<keyword evidence="3" id="KW-1185">Reference proteome</keyword>
<dbReference type="InterPro" id="IPR016032">
    <property type="entry name" value="Sig_transdc_resp-reg_C-effctor"/>
</dbReference>
<evidence type="ECO:0000313" key="3">
    <source>
        <dbReference type="Proteomes" id="UP001172911"/>
    </source>
</evidence>
<reference evidence="2" key="2">
    <citation type="submission" date="2023-03" db="EMBL/GenBank/DDBJ databases">
        <authorList>
            <person name="Zhang Z."/>
        </authorList>
    </citation>
    <scope>NUCLEOTIDE SEQUENCE</scope>
    <source>
        <strain evidence="2">DSA</strain>
    </source>
</reference>
<evidence type="ECO:0000259" key="1">
    <source>
        <dbReference type="Pfam" id="PF09860"/>
    </source>
</evidence>
<organism evidence="2 3">
    <name type="scientific">Desulforamulus aquiferis</name>
    <dbReference type="NCBI Taxonomy" id="1397668"/>
    <lineage>
        <taxon>Bacteria</taxon>
        <taxon>Bacillati</taxon>
        <taxon>Bacillota</taxon>
        <taxon>Clostridia</taxon>
        <taxon>Eubacteriales</taxon>
        <taxon>Peptococcaceae</taxon>
        <taxon>Desulforamulus</taxon>
    </lineage>
</organism>